<dbReference type="InterPro" id="IPR003817">
    <property type="entry name" value="PS_Dcarbxylase"/>
</dbReference>
<evidence type="ECO:0000256" key="2">
    <source>
        <dbReference type="ARBA" id="ARBA00023145"/>
    </source>
</evidence>
<sequence length="302" mass="33956">MDEILYYDRYRGEVCREKVYGDKSLRWTYGTPAGKVALHALVKRALFSHWYGWQMDRPGTRRKIAPFIEEYELDADEFMRRPEEFEHFNAFFYRQLKRSARPIDPDPSKVVFPADGRHLCVPDLANCDGLFVKGEMFDLPTLLGDAELASRYASGSLLLSRLCPVDYHRFHFPAAGLPGPARLINGPLFSVNPIALRQNIQILATNKRTITALTTERLGTVLLMEIGATCVGGIRQTYDPGSPVAKGDEKGYFRFGGSSTITIFEPGRIVFDDDLVEQSAAHRELYARVGDSLGACRLHSDG</sequence>
<protein>
    <submittedName>
        <fullName evidence="5">Phosphatidylserine decarboxylase proenzyme</fullName>
        <ecNumber evidence="5">4.1.1.65</ecNumber>
    </submittedName>
</protein>
<keyword evidence="3 5" id="KW-0456">Lyase</keyword>
<keyword evidence="1" id="KW-0210">Decarboxylase</keyword>
<gene>
    <name evidence="5" type="primary">psd</name>
    <name evidence="5" type="ORF">EC9_17370</name>
</gene>
<name>A0A517LY68_9BACT</name>
<dbReference type="Proteomes" id="UP000319557">
    <property type="component" value="Chromosome"/>
</dbReference>
<dbReference type="EMBL" id="CP036261">
    <property type="protein sequence ID" value="QDS87558.1"/>
    <property type="molecule type" value="Genomic_DNA"/>
</dbReference>
<keyword evidence="4" id="KW-0670">Pyruvate</keyword>
<keyword evidence="2" id="KW-0865">Zymogen</keyword>
<evidence type="ECO:0000313" key="5">
    <source>
        <dbReference type="EMBL" id="QDS87558.1"/>
    </source>
</evidence>
<organism evidence="5 6">
    <name type="scientific">Rosistilla ulvae</name>
    <dbReference type="NCBI Taxonomy" id="1930277"/>
    <lineage>
        <taxon>Bacteria</taxon>
        <taxon>Pseudomonadati</taxon>
        <taxon>Planctomycetota</taxon>
        <taxon>Planctomycetia</taxon>
        <taxon>Pirellulales</taxon>
        <taxon>Pirellulaceae</taxon>
        <taxon>Rosistilla</taxon>
    </lineage>
</organism>
<dbReference type="EC" id="4.1.1.65" evidence="5"/>
<dbReference type="PANTHER" id="PTHR10067:SF17">
    <property type="entry name" value="PHOSPHATIDYLSERINE DECARBOXYLASE PROENZYME 2"/>
    <property type="match status" value="1"/>
</dbReference>
<keyword evidence="6" id="KW-1185">Reference proteome</keyword>
<proteinExistence type="predicted"/>
<dbReference type="GO" id="GO:0008654">
    <property type="term" value="P:phospholipid biosynthetic process"/>
    <property type="evidence" value="ECO:0007669"/>
    <property type="project" value="InterPro"/>
</dbReference>
<evidence type="ECO:0000256" key="1">
    <source>
        <dbReference type="ARBA" id="ARBA00022793"/>
    </source>
</evidence>
<evidence type="ECO:0000256" key="3">
    <source>
        <dbReference type="ARBA" id="ARBA00023239"/>
    </source>
</evidence>
<dbReference type="GO" id="GO:0004609">
    <property type="term" value="F:phosphatidylserine decarboxylase activity"/>
    <property type="evidence" value="ECO:0007669"/>
    <property type="project" value="UniProtKB-EC"/>
</dbReference>
<dbReference type="OrthoDB" id="9802030at2"/>
<dbReference type="AlphaFoldDB" id="A0A517LY68"/>
<dbReference type="RefSeq" id="WP_145343989.1">
    <property type="nucleotide sequence ID" value="NZ_CP036261.1"/>
</dbReference>
<dbReference type="Pfam" id="PF02666">
    <property type="entry name" value="PS_Dcarbxylase"/>
    <property type="match status" value="1"/>
</dbReference>
<evidence type="ECO:0000256" key="4">
    <source>
        <dbReference type="ARBA" id="ARBA00023317"/>
    </source>
</evidence>
<dbReference type="KEGG" id="ruv:EC9_17370"/>
<dbReference type="PANTHER" id="PTHR10067">
    <property type="entry name" value="PHOSPHATIDYLSERINE DECARBOXYLASE"/>
    <property type="match status" value="1"/>
</dbReference>
<reference evidence="5 6" key="1">
    <citation type="submission" date="2019-02" db="EMBL/GenBank/DDBJ databases">
        <title>Deep-cultivation of Planctomycetes and their phenomic and genomic characterization uncovers novel biology.</title>
        <authorList>
            <person name="Wiegand S."/>
            <person name="Jogler M."/>
            <person name="Boedeker C."/>
            <person name="Pinto D."/>
            <person name="Vollmers J."/>
            <person name="Rivas-Marin E."/>
            <person name="Kohn T."/>
            <person name="Peeters S.H."/>
            <person name="Heuer A."/>
            <person name="Rast P."/>
            <person name="Oberbeckmann S."/>
            <person name="Bunk B."/>
            <person name="Jeske O."/>
            <person name="Meyerdierks A."/>
            <person name="Storesund J.E."/>
            <person name="Kallscheuer N."/>
            <person name="Luecker S."/>
            <person name="Lage O.M."/>
            <person name="Pohl T."/>
            <person name="Merkel B.J."/>
            <person name="Hornburger P."/>
            <person name="Mueller R.-W."/>
            <person name="Bruemmer F."/>
            <person name="Labrenz M."/>
            <person name="Spormann A.M."/>
            <person name="Op den Camp H."/>
            <person name="Overmann J."/>
            <person name="Amann R."/>
            <person name="Jetten M.S.M."/>
            <person name="Mascher T."/>
            <person name="Medema M.H."/>
            <person name="Devos D.P."/>
            <person name="Kaster A.-K."/>
            <person name="Ovreas L."/>
            <person name="Rohde M."/>
            <person name="Galperin M.Y."/>
            <person name="Jogler C."/>
        </authorList>
    </citation>
    <scope>NUCLEOTIDE SEQUENCE [LARGE SCALE GENOMIC DNA]</scope>
    <source>
        <strain evidence="5 6">EC9</strain>
    </source>
</reference>
<accession>A0A517LY68</accession>
<evidence type="ECO:0000313" key="6">
    <source>
        <dbReference type="Proteomes" id="UP000319557"/>
    </source>
</evidence>